<dbReference type="PROSITE" id="PS50995">
    <property type="entry name" value="HTH_MARR_2"/>
    <property type="match status" value="1"/>
</dbReference>
<evidence type="ECO:0000259" key="2">
    <source>
        <dbReference type="PROSITE" id="PS50995"/>
    </source>
</evidence>
<keyword evidence="3" id="KW-0238">DNA-binding</keyword>
<reference evidence="3 4" key="1">
    <citation type="submission" date="2022-06" db="EMBL/GenBank/DDBJ databases">
        <title>Genomic Encyclopedia of Archaeal and Bacterial Type Strains, Phase II (KMG-II): from individual species to whole genera.</title>
        <authorList>
            <person name="Goeker M."/>
        </authorList>
    </citation>
    <scope>NUCLEOTIDE SEQUENCE [LARGE SCALE GENOMIC DNA]</scope>
    <source>
        <strain evidence="3 4">DSM 45037</strain>
    </source>
</reference>
<dbReference type="GO" id="GO:0003677">
    <property type="term" value="F:DNA binding"/>
    <property type="evidence" value="ECO:0007669"/>
    <property type="project" value="UniProtKB-KW"/>
</dbReference>
<name>A0ABT1H4H1_9NOCA</name>
<accession>A0ABT1H4H1</accession>
<dbReference type="InterPro" id="IPR039422">
    <property type="entry name" value="MarR/SlyA-like"/>
</dbReference>
<evidence type="ECO:0000313" key="4">
    <source>
        <dbReference type="Proteomes" id="UP001205740"/>
    </source>
</evidence>
<dbReference type="SUPFAM" id="SSF46785">
    <property type="entry name" value="Winged helix' DNA-binding domain"/>
    <property type="match status" value="1"/>
</dbReference>
<comment type="subcellular location">
    <subcellularLocation>
        <location evidence="1">Cytoplasm</location>
    </subcellularLocation>
</comment>
<dbReference type="Pfam" id="PF01047">
    <property type="entry name" value="MarR"/>
    <property type="match status" value="1"/>
</dbReference>
<dbReference type="PRINTS" id="PR00598">
    <property type="entry name" value="HTHMARR"/>
</dbReference>
<dbReference type="InterPro" id="IPR000835">
    <property type="entry name" value="HTH_MarR-typ"/>
</dbReference>
<sequence>MTETSAPRLDEQLCFALYTASATLVRAYRPMLEKIGLTYPQFLVMMVLWENDDISVGTLADRLDLPANGLAPVLDRLVKAGLVERQRDPSDRRVHRMRLTEAGHELQDEGARIAGEVRCRTRLPEDDLMKLRGALMELVTAMHDDGSVSAEPAMNGSGTA</sequence>
<dbReference type="Proteomes" id="UP001205740">
    <property type="component" value="Unassembled WGS sequence"/>
</dbReference>
<protein>
    <submittedName>
        <fullName evidence="3">DNA-binding transcriptional regulator, MarR family</fullName>
    </submittedName>
</protein>
<gene>
    <name evidence="3" type="ORF">LX12_002836</name>
</gene>
<evidence type="ECO:0000313" key="3">
    <source>
        <dbReference type="EMBL" id="MCP2161637.1"/>
    </source>
</evidence>
<dbReference type="PANTHER" id="PTHR33164:SF5">
    <property type="entry name" value="ORGANIC HYDROPEROXIDE RESISTANCE TRANSCRIPTIONAL REGULATOR"/>
    <property type="match status" value="1"/>
</dbReference>
<dbReference type="EMBL" id="JAMTCG010000005">
    <property type="protein sequence ID" value="MCP2161637.1"/>
    <property type="molecule type" value="Genomic_DNA"/>
</dbReference>
<comment type="caution">
    <text evidence="3">The sequence shown here is derived from an EMBL/GenBank/DDBJ whole genome shotgun (WGS) entry which is preliminary data.</text>
</comment>
<dbReference type="PANTHER" id="PTHR33164">
    <property type="entry name" value="TRANSCRIPTIONAL REGULATOR, MARR FAMILY"/>
    <property type="match status" value="1"/>
</dbReference>
<dbReference type="Gene3D" id="1.10.10.10">
    <property type="entry name" value="Winged helix-like DNA-binding domain superfamily/Winged helix DNA-binding domain"/>
    <property type="match status" value="1"/>
</dbReference>
<keyword evidence="4" id="KW-1185">Reference proteome</keyword>
<dbReference type="RefSeq" id="WP_253655230.1">
    <property type="nucleotide sequence ID" value="NZ_BAAAOE010000001.1"/>
</dbReference>
<dbReference type="SMART" id="SM00347">
    <property type="entry name" value="HTH_MARR"/>
    <property type="match status" value="1"/>
</dbReference>
<dbReference type="InterPro" id="IPR036390">
    <property type="entry name" value="WH_DNA-bd_sf"/>
</dbReference>
<dbReference type="InterPro" id="IPR036388">
    <property type="entry name" value="WH-like_DNA-bd_sf"/>
</dbReference>
<evidence type="ECO:0000256" key="1">
    <source>
        <dbReference type="ARBA" id="ARBA00004496"/>
    </source>
</evidence>
<proteinExistence type="predicted"/>
<organism evidence="3 4">
    <name type="scientific">Williamsia serinedens</name>
    <dbReference type="NCBI Taxonomy" id="391736"/>
    <lineage>
        <taxon>Bacteria</taxon>
        <taxon>Bacillati</taxon>
        <taxon>Actinomycetota</taxon>
        <taxon>Actinomycetes</taxon>
        <taxon>Mycobacteriales</taxon>
        <taxon>Nocardiaceae</taxon>
        <taxon>Williamsia</taxon>
    </lineage>
</organism>
<feature type="domain" description="HTH marR-type" evidence="2">
    <location>
        <begin position="10"/>
        <end position="140"/>
    </location>
</feature>